<dbReference type="SMART" id="SM00355">
    <property type="entry name" value="ZnF_C2H2"/>
    <property type="match status" value="3"/>
</dbReference>
<dbReference type="PROSITE" id="PS00028">
    <property type="entry name" value="ZINC_FINGER_C2H2_1"/>
    <property type="match status" value="3"/>
</dbReference>
<reference evidence="3 4" key="1">
    <citation type="submission" date="2023-09" db="EMBL/GenBank/DDBJ databases">
        <title>Genomes of two closely related lineages of the louse Polyplax serrata with different host specificities.</title>
        <authorList>
            <person name="Martinu J."/>
            <person name="Tarabai H."/>
            <person name="Stefka J."/>
            <person name="Hypsa V."/>
        </authorList>
    </citation>
    <scope>NUCLEOTIDE SEQUENCE [LARGE SCALE GENOMIC DNA]</scope>
    <source>
        <strain evidence="3">98ZLc_SE</strain>
    </source>
</reference>
<evidence type="ECO:0000313" key="3">
    <source>
        <dbReference type="EMBL" id="KAK6624868.1"/>
    </source>
</evidence>
<keyword evidence="1" id="KW-0863">Zinc-finger</keyword>
<name>A0ABR1ASL5_POLSC</name>
<keyword evidence="1" id="KW-0862">Zinc</keyword>
<accession>A0ABR1ASL5</accession>
<dbReference type="PROSITE" id="PS50157">
    <property type="entry name" value="ZINC_FINGER_C2H2_2"/>
    <property type="match status" value="3"/>
</dbReference>
<dbReference type="InterPro" id="IPR052795">
    <property type="entry name" value="RREB1"/>
</dbReference>
<dbReference type="PANTHER" id="PTHR46451">
    <property type="entry name" value="RAS-RESPONSIVE ELEMENT-BINDING PROTEIN 1"/>
    <property type="match status" value="1"/>
</dbReference>
<evidence type="ECO:0000313" key="4">
    <source>
        <dbReference type="Proteomes" id="UP001359485"/>
    </source>
</evidence>
<proteinExistence type="predicted"/>
<organism evidence="3 4">
    <name type="scientific">Polyplax serrata</name>
    <name type="common">Common mouse louse</name>
    <dbReference type="NCBI Taxonomy" id="468196"/>
    <lineage>
        <taxon>Eukaryota</taxon>
        <taxon>Metazoa</taxon>
        <taxon>Ecdysozoa</taxon>
        <taxon>Arthropoda</taxon>
        <taxon>Hexapoda</taxon>
        <taxon>Insecta</taxon>
        <taxon>Pterygota</taxon>
        <taxon>Neoptera</taxon>
        <taxon>Paraneoptera</taxon>
        <taxon>Psocodea</taxon>
        <taxon>Troctomorpha</taxon>
        <taxon>Phthiraptera</taxon>
        <taxon>Anoplura</taxon>
        <taxon>Polyplacidae</taxon>
        <taxon>Polyplax</taxon>
    </lineage>
</organism>
<dbReference type="Gene3D" id="3.30.160.60">
    <property type="entry name" value="Classic Zinc Finger"/>
    <property type="match status" value="3"/>
</dbReference>
<dbReference type="SUPFAM" id="SSF57667">
    <property type="entry name" value="beta-beta-alpha zinc fingers"/>
    <property type="match status" value="2"/>
</dbReference>
<dbReference type="InterPro" id="IPR013087">
    <property type="entry name" value="Znf_C2H2_type"/>
</dbReference>
<sequence length="211" mass="24979">MFLKRDLINHVINFHDSTCSKCKKPDIELKQMDNEEEYYNPDLSKNSTYPVATTLNGKEQNKNLLTCKFCRKKFNLKSSLRRHERSHSEVKLYQCKYCSRHFKDNSTCIVHMRTHTGEHPFQCQECPKDFKQLANLKMHIYRHHRKNCKNDKQCNSAKGQPNSKFEQLCSNEMTEKNKGIDLKFQQNSDCFLNPLNISTQSVNIVRIDQRQ</sequence>
<evidence type="ECO:0000256" key="1">
    <source>
        <dbReference type="PROSITE-ProRule" id="PRU00042"/>
    </source>
</evidence>
<keyword evidence="4" id="KW-1185">Reference proteome</keyword>
<dbReference type="Proteomes" id="UP001359485">
    <property type="component" value="Unassembled WGS sequence"/>
</dbReference>
<dbReference type="EMBL" id="JAWJWF010000046">
    <property type="protein sequence ID" value="KAK6624868.1"/>
    <property type="molecule type" value="Genomic_DNA"/>
</dbReference>
<evidence type="ECO:0000259" key="2">
    <source>
        <dbReference type="PROSITE" id="PS50157"/>
    </source>
</evidence>
<dbReference type="InterPro" id="IPR036236">
    <property type="entry name" value="Znf_C2H2_sf"/>
</dbReference>
<feature type="domain" description="C2H2-type" evidence="2">
    <location>
        <begin position="121"/>
        <end position="148"/>
    </location>
</feature>
<comment type="caution">
    <text evidence="3">The sequence shown here is derived from an EMBL/GenBank/DDBJ whole genome shotgun (WGS) entry which is preliminary data.</text>
</comment>
<keyword evidence="1" id="KW-0479">Metal-binding</keyword>
<dbReference type="PANTHER" id="PTHR46451:SF1">
    <property type="entry name" value="RAS-RESPONSIVE ELEMENT-BINDING PROTEIN 1"/>
    <property type="match status" value="1"/>
</dbReference>
<protein>
    <recommendedName>
        <fullName evidence="2">C2H2-type domain-containing protein</fullName>
    </recommendedName>
</protein>
<dbReference type="Pfam" id="PF00096">
    <property type="entry name" value="zf-C2H2"/>
    <property type="match status" value="3"/>
</dbReference>
<gene>
    <name evidence="3" type="ORF">RUM44_011732</name>
</gene>
<feature type="domain" description="C2H2-type" evidence="2">
    <location>
        <begin position="93"/>
        <end position="120"/>
    </location>
</feature>
<feature type="domain" description="C2H2-type" evidence="2">
    <location>
        <begin position="65"/>
        <end position="92"/>
    </location>
</feature>